<organism evidence="1 2">
    <name type="scientific">Hyalomma asiaticum</name>
    <name type="common">Tick</name>
    <dbReference type="NCBI Taxonomy" id="266040"/>
    <lineage>
        <taxon>Eukaryota</taxon>
        <taxon>Metazoa</taxon>
        <taxon>Ecdysozoa</taxon>
        <taxon>Arthropoda</taxon>
        <taxon>Chelicerata</taxon>
        <taxon>Arachnida</taxon>
        <taxon>Acari</taxon>
        <taxon>Parasitiformes</taxon>
        <taxon>Ixodida</taxon>
        <taxon>Ixodoidea</taxon>
        <taxon>Ixodidae</taxon>
        <taxon>Hyalomminae</taxon>
        <taxon>Hyalomma</taxon>
    </lineage>
</organism>
<keyword evidence="2" id="KW-1185">Reference proteome</keyword>
<protein>
    <submittedName>
        <fullName evidence="1">Uncharacterized protein</fullName>
    </submittedName>
</protein>
<evidence type="ECO:0000313" key="2">
    <source>
        <dbReference type="Proteomes" id="UP000821845"/>
    </source>
</evidence>
<name>A0ACB7RS54_HYAAI</name>
<gene>
    <name evidence="1" type="ORF">HPB50_009802</name>
</gene>
<comment type="caution">
    <text evidence="1">The sequence shown here is derived from an EMBL/GenBank/DDBJ whole genome shotgun (WGS) entry which is preliminary data.</text>
</comment>
<accession>A0ACB7RS54</accession>
<dbReference type="EMBL" id="CM023487">
    <property type="protein sequence ID" value="KAH6925757.1"/>
    <property type="molecule type" value="Genomic_DNA"/>
</dbReference>
<sequence length="609" mass="69535">MHLPWWEYRRHALFCGLFSAITFVLEVKYLPAVFREMDLQWSGYLVDTPGCKMPFYHPYHWTIKKSALKTTFNYDGYCANVTRPSVLRQALDVFTVDEDVLRRWFNASANETNCCFQVVLRNMKDMDPDVKPVLGPPVRMVFGRPLRKENVRISCEASGKPLFSDYYFVPVDKRAASEPLSQGQLSVLVLGIDSTSRINFNRRMSRTRRFLVNERDAYEFLMYNKVGINSFPNLIPLLTGMSSADMTRLFRSIHYDTLPAIWKVYKSLGYATLYVEDMPDWGIFAGAVGFKETPTDYYAQHLMFLMDSNSSDPVKCMGGRLKTQEVLNYVGSVLKLHKGRRMFAFVWLSLMSHDGVEQVAYMDAPMEQFFRKLADSGVLDSTAVLFLSDHGMRQGTFRRTGIGRHEDKTPYCLWVLPRRFLREHPEVAVSMEVNQRRLVTTYDFHATLLSLASLPALNVVPSNKGLSLFGRVPPERTCEDAFVPQAFCACVGTEKKLDDAYIGRSFAHFAVAYMNAVVETRFPGKCVTWRLDKVYEASAFGGSVAGKVLVRVSLKTSPEAYFDVYGSVLNASSWEKRVELVDRTDSYANKTTCLERSSWQKVCNCKDEP</sequence>
<reference evidence="1" key="1">
    <citation type="submission" date="2020-05" db="EMBL/GenBank/DDBJ databases">
        <title>Large-scale comparative analyses of tick genomes elucidate their genetic diversity and vector capacities.</title>
        <authorList>
            <person name="Jia N."/>
            <person name="Wang J."/>
            <person name="Shi W."/>
            <person name="Du L."/>
            <person name="Sun Y."/>
            <person name="Zhan W."/>
            <person name="Jiang J."/>
            <person name="Wang Q."/>
            <person name="Zhang B."/>
            <person name="Ji P."/>
            <person name="Sakyi L.B."/>
            <person name="Cui X."/>
            <person name="Yuan T."/>
            <person name="Jiang B."/>
            <person name="Yang W."/>
            <person name="Lam T.T.-Y."/>
            <person name="Chang Q."/>
            <person name="Ding S."/>
            <person name="Wang X."/>
            <person name="Zhu J."/>
            <person name="Ruan X."/>
            <person name="Zhao L."/>
            <person name="Wei J."/>
            <person name="Que T."/>
            <person name="Du C."/>
            <person name="Cheng J."/>
            <person name="Dai P."/>
            <person name="Han X."/>
            <person name="Huang E."/>
            <person name="Gao Y."/>
            <person name="Liu J."/>
            <person name="Shao H."/>
            <person name="Ye R."/>
            <person name="Li L."/>
            <person name="Wei W."/>
            <person name="Wang X."/>
            <person name="Wang C."/>
            <person name="Yang T."/>
            <person name="Huo Q."/>
            <person name="Li W."/>
            <person name="Guo W."/>
            <person name="Chen H."/>
            <person name="Zhou L."/>
            <person name="Ni X."/>
            <person name="Tian J."/>
            <person name="Zhou Y."/>
            <person name="Sheng Y."/>
            <person name="Liu T."/>
            <person name="Pan Y."/>
            <person name="Xia L."/>
            <person name="Li J."/>
            <person name="Zhao F."/>
            <person name="Cao W."/>
        </authorList>
    </citation>
    <scope>NUCLEOTIDE SEQUENCE</scope>
    <source>
        <strain evidence="1">Hyas-2018</strain>
    </source>
</reference>
<evidence type="ECO:0000313" key="1">
    <source>
        <dbReference type="EMBL" id="KAH6925757.1"/>
    </source>
</evidence>
<dbReference type="Proteomes" id="UP000821845">
    <property type="component" value="Chromosome 7"/>
</dbReference>
<proteinExistence type="predicted"/>